<protein>
    <recommendedName>
        <fullName evidence="4">Lipoprotein</fullName>
    </recommendedName>
</protein>
<evidence type="ECO:0000313" key="2">
    <source>
        <dbReference type="EMBL" id="MFD2543539.1"/>
    </source>
</evidence>
<gene>
    <name evidence="2" type="ORF">ACFSSB_14500</name>
</gene>
<organism evidence="2 3">
    <name type="scientific">Lacinutrix gracilariae</name>
    <dbReference type="NCBI Taxonomy" id="1747198"/>
    <lineage>
        <taxon>Bacteria</taxon>
        <taxon>Pseudomonadati</taxon>
        <taxon>Bacteroidota</taxon>
        <taxon>Flavobacteriia</taxon>
        <taxon>Flavobacteriales</taxon>
        <taxon>Flavobacteriaceae</taxon>
        <taxon>Lacinutrix</taxon>
    </lineage>
</organism>
<keyword evidence="3" id="KW-1185">Reference proteome</keyword>
<evidence type="ECO:0000313" key="3">
    <source>
        <dbReference type="Proteomes" id="UP001597467"/>
    </source>
</evidence>
<sequence length="169" mass="19189">MVSAKVYLKSSVIVLLLCLISCASKKPTTLESEKTIEQPKVIYNNKILIINYLLTKNAQDQKSISLINKINTEGNLKERPKKPLNTTIGDLQYALLDADLKEIETHTLKNPLKKTVEFVNDFGNFEKRILDLDSVQFSIRLQLPENAKHIVISEITNKKPIQLLSTKIE</sequence>
<proteinExistence type="predicted"/>
<name>A0ABW5K3Q4_9FLAO</name>
<dbReference type="EMBL" id="JBHULM010000011">
    <property type="protein sequence ID" value="MFD2543539.1"/>
    <property type="molecule type" value="Genomic_DNA"/>
</dbReference>
<evidence type="ECO:0008006" key="4">
    <source>
        <dbReference type="Google" id="ProtNLM"/>
    </source>
</evidence>
<keyword evidence="1" id="KW-0732">Signal</keyword>
<evidence type="ECO:0000256" key="1">
    <source>
        <dbReference type="SAM" id="SignalP"/>
    </source>
</evidence>
<feature type="chain" id="PRO_5045300821" description="Lipoprotein" evidence="1">
    <location>
        <begin position="26"/>
        <end position="169"/>
    </location>
</feature>
<dbReference type="RefSeq" id="WP_379905514.1">
    <property type="nucleotide sequence ID" value="NZ_JBHULM010000011.1"/>
</dbReference>
<accession>A0ABW5K3Q4</accession>
<feature type="signal peptide" evidence="1">
    <location>
        <begin position="1"/>
        <end position="25"/>
    </location>
</feature>
<reference evidence="3" key="1">
    <citation type="journal article" date="2019" name="Int. J. Syst. Evol. Microbiol.">
        <title>The Global Catalogue of Microorganisms (GCM) 10K type strain sequencing project: providing services to taxonomists for standard genome sequencing and annotation.</title>
        <authorList>
            <consortium name="The Broad Institute Genomics Platform"/>
            <consortium name="The Broad Institute Genome Sequencing Center for Infectious Disease"/>
            <person name="Wu L."/>
            <person name="Ma J."/>
        </authorList>
    </citation>
    <scope>NUCLEOTIDE SEQUENCE [LARGE SCALE GENOMIC DNA]</scope>
    <source>
        <strain evidence="3">KCTC 42808</strain>
    </source>
</reference>
<comment type="caution">
    <text evidence="2">The sequence shown here is derived from an EMBL/GenBank/DDBJ whole genome shotgun (WGS) entry which is preliminary data.</text>
</comment>
<dbReference type="Proteomes" id="UP001597467">
    <property type="component" value="Unassembled WGS sequence"/>
</dbReference>